<name>A0A6C0DNH2_9ZZZZ</name>
<reference evidence="2" key="1">
    <citation type="journal article" date="2020" name="Nature">
        <title>Giant virus diversity and host interactions through global metagenomics.</title>
        <authorList>
            <person name="Schulz F."/>
            <person name="Roux S."/>
            <person name="Paez-Espino D."/>
            <person name="Jungbluth S."/>
            <person name="Walsh D.A."/>
            <person name="Denef V.J."/>
            <person name="McMahon K.D."/>
            <person name="Konstantinidis K.T."/>
            <person name="Eloe-Fadrosh E.A."/>
            <person name="Kyrpides N.C."/>
            <person name="Woyke T."/>
        </authorList>
    </citation>
    <scope>NUCLEOTIDE SEQUENCE</scope>
    <source>
        <strain evidence="2">GVMAG-M-3300023174-46</strain>
    </source>
</reference>
<sequence length="270" mass="29786">MDGTMLLAKTNEFVAKRCWTGAVVLDVGAKLAKYVETLPLGGDRNSIVIRTVLRAMKQAEEREKVSTETVTTSGEGKSRWEECNNALVNLLPHHLSELPRNDFPMFDIFFRCFSSFVFDVLSPAEEKVRKEKESALRQQIKELLSSVEKPSVLSEPAEPQELAVPSVFSELAVPSVLSEPVVLSEPAVPFPSPVEVASLPMKQPQEPQEPVVLAEPVPSELSEPQELAELSEPQELSEPVPAVLSEPVPVPAVLSEEQQPRVKSSKKRRS</sequence>
<evidence type="ECO:0000256" key="1">
    <source>
        <dbReference type="SAM" id="MobiDB-lite"/>
    </source>
</evidence>
<organism evidence="2">
    <name type="scientific">viral metagenome</name>
    <dbReference type="NCBI Taxonomy" id="1070528"/>
    <lineage>
        <taxon>unclassified sequences</taxon>
        <taxon>metagenomes</taxon>
        <taxon>organismal metagenomes</taxon>
    </lineage>
</organism>
<proteinExistence type="predicted"/>
<feature type="region of interest" description="Disordered" evidence="1">
    <location>
        <begin position="201"/>
        <end position="270"/>
    </location>
</feature>
<accession>A0A6C0DNH2</accession>
<evidence type="ECO:0000313" key="2">
    <source>
        <dbReference type="EMBL" id="QHT18468.1"/>
    </source>
</evidence>
<dbReference type="EMBL" id="MN739656">
    <property type="protein sequence ID" value="QHT18468.1"/>
    <property type="molecule type" value="Genomic_DNA"/>
</dbReference>
<protein>
    <submittedName>
        <fullName evidence="2">Uncharacterized protein</fullName>
    </submittedName>
</protein>
<dbReference type="AlphaFoldDB" id="A0A6C0DNH2"/>